<dbReference type="Proteomes" id="UP000033624">
    <property type="component" value="Unassembled WGS sequence"/>
</dbReference>
<evidence type="ECO:0000313" key="8">
    <source>
        <dbReference type="Proteomes" id="UP000033624"/>
    </source>
</evidence>
<evidence type="ECO:0000256" key="6">
    <source>
        <dbReference type="NCBIfam" id="TIGR01280"/>
    </source>
</evidence>
<dbReference type="SUPFAM" id="SSF116842">
    <property type="entry name" value="XseB-like"/>
    <property type="match status" value="1"/>
</dbReference>
<evidence type="ECO:0000256" key="3">
    <source>
        <dbReference type="ARBA" id="ARBA00022722"/>
    </source>
</evidence>
<gene>
    <name evidence="7" type="ORF">TS59_0106</name>
</gene>
<dbReference type="KEGG" id="mmyi:mycmycITA_00102"/>
<keyword evidence="4" id="KW-0378">Hydrolase</keyword>
<dbReference type="NCBIfam" id="TIGR01280">
    <property type="entry name" value="xseB"/>
    <property type="match status" value="1"/>
</dbReference>
<evidence type="ECO:0000313" key="7">
    <source>
        <dbReference type="EMBL" id="KJQ46637.1"/>
    </source>
</evidence>
<dbReference type="Gene3D" id="1.10.287.1040">
    <property type="entry name" value="Exonuclease VII, small subunit"/>
    <property type="match status" value="1"/>
</dbReference>
<dbReference type="Pfam" id="PF02609">
    <property type="entry name" value="Exonuc_VII_S"/>
    <property type="match status" value="1"/>
</dbReference>
<comment type="caution">
    <text evidence="7">The sequence shown here is derived from an EMBL/GenBank/DDBJ whole genome shotgun (WGS) entry which is preliminary data.</text>
</comment>
<keyword evidence="5 7" id="KW-0269">Exonuclease</keyword>
<dbReference type="GO" id="GO:0009318">
    <property type="term" value="C:exodeoxyribonuclease VII complex"/>
    <property type="evidence" value="ECO:0007669"/>
    <property type="project" value="UniProtKB-UniRule"/>
</dbReference>
<reference evidence="7 8" key="1">
    <citation type="submission" date="2015-02" db="EMBL/GenBank/DDBJ databases">
        <title>Mycoplasma mycoides subsp. mycoides strain:B237 Genome sequencing.</title>
        <authorList>
            <person name="Fischer A."/>
            <person name="Santana-Cruz I."/>
            <person name="Schieck E."/>
            <person name="Gourle H."/>
            <person name="Lambert M."/>
            <person name="Nadendla S."/>
            <person name="Miller R.A."/>
            <person name="Weber J."/>
            <person name="Bongcam-Rudloff E."/>
            <person name="Vashee S."/>
            <person name="Frey J."/>
            <person name="Jores J."/>
        </authorList>
    </citation>
    <scope>NUCLEOTIDE SEQUENCE [LARGE SCALE GENOMIC DNA]</scope>
    <source>
        <strain evidence="7 8">B237</strain>
    </source>
</reference>
<dbReference type="GO" id="GO:0008855">
    <property type="term" value="F:exodeoxyribonuclease VII activity"/>
    <property type="evidence" value="ECO:0007669"/>
    <property type="project" value="UniProtKB-UniRule"/>
</dbReference>
<dbReference type="InterPro" id="IPR037004">
    <property type="entry name" value="Exonuc_VII_ssu_sf"/>
</dbReference>
<proteinExistence type="inferred from homology"/>
<dbReference type="EC" id="3.1.11.6" evidence="6"/>
<protein>
    <recommendedName>
        <fullName evidence="6">Exodeoxyribonuclease VII small subunit</fullName>
        <ecNumber evidence="6">3.1.11.6</ecNumber>
    </recommendedName>
</protein>
<dbReference type="GO" id="GO:0006308">
    <property type="term" value="P:DNA catabolic process"/>
    <property type="evidence" value="ECO:0007669"/>
    <property type="project" value="UniProtKB-UniRule"/>
</dbReference>
<organism evidence="7 8">
    <name type="scientific">Mycoplasma mycoides subsp. mycoides</name>
    <dbReference type="NCBI Taxonomy" id="2103"/>
    <lineage>
        <taxon>Bacteria</taxon>
        <taxon>Bacillati</taxon>
        <taxon>Mycoplasmatota</taxon>
        <taxon>Mollicutes</taxon>
        <taxon>Mycoplasmataceae</taxon>
        <taxon>Mycoplasma</taxon>
    </lineage>
</organism>
<sequence>MNNKNKSYDELISEIKEDTKKLSSNEISVEQAMEIFEQNIEKIKLAKEKLTQYKGQIYKVMQDDELEEFKD</sequence>
<evidence type="ECO:0000256" key="2">
    <source>
        <dbReference type="ARBA" id="ARBA00022490"/>
    </source>
</evidence>
<dbReference type="RefSeq" id="WP_011166309.1">
    <property type="nucleotide sequence ID" value="NZ_CP010267.1"/>
</dbReference>
<dbReference type="InterPro" id="IPR003761">
    <property type="entry name" value="Exonuc_VII_S"/>
</dbReference>
<accession>A0AAE2JTT8</accession>
<evidence type="ECO:0000256" key="4">
    <source>
        <dbReference type="ARBA" id="ARBA00022801"/>
    </source>
</evidence>
<evidence type="ECO:0000256" key="5">
    <source>
        <dbReference type="ARBA" id="ARBA00022839"/>
    </source>
</evidence>
<keyword evidence="2" id="KW-0963">Cytoplasm</keyword>
<dbReference type="EMBL" id="LAEW01000001">
    <property type="protein sequence ID" value="KJQ46637.1"/>
    <property type="molecule type" value="Genomic_DNA"/>
</dbReference>
<comment type="similarity">
    <text evidence="1">Belongs to the XseB family.</text>
</comment>
<evidence type="ECO:0000256" key="1">
    <source>
        <dbReference type="ARBA" id="ARBA00009998"/>
    </source>
</evidence>
<name>A0AAE2JTT8_MYCMY</name>
<dbReference type="AlphaFoldDB" id="A0AAE2JTT8"/>
<keyword evidence="3" id="KW-0540">Nuclease</keyword>